<evidence type="ECO:0000313" key="3">
    <source>
        <dbReference type="EMBL" id="CAD7273663.1"/>
    </source>
</evidence>
<gene>
    <name evidence="3" type="ORF">NMOB1V02_LOCUS1537</name>
</gene>
<proteinExistence type="predicted"/>
<dbReference type="EMBL" id="OA882194">
    <property type="protein sequence ID" value="CAD7273663.1"/>
    <property type="molecule type" value="Genomic_DNA"/>
</dbReference>
<feature type="transmembrane region" description="Helical" evidence="2">
    <location>
        <begin position="80"/>
        <end position="101"/>
    </location>
</feature>
<keyword evidence="2" id="KW-0472">Membrane</keyword>
<sequence>MGRGSGCIPAEGTTIPGIGVEISGKAIVALLTLSALVAIAGVIMTSVGFAQSGNSPVEHYSGKQNFYTRHMVGESNGLTVAGPILIIVGVLFTILFGALWMMNWETSKRIFEDRHYNYQPHDMEELKRMRPAPEAHETYEKEPRNGSGSRQTDEFSDDSTPDQEDPKKDNPRKSTGV</sequence>
<dbReference type="Proteomes" id="UP000678499">
    <property type="component" value="Unassembled WGS sequence"/>
</dbReference>
<dbReference type="AlphaFoldDB" id="A0A7R9BEF3"/>
<feature type="region of interest" description="Disordered" evidence="1">
    <location>
        <begin position="128"/>
        <end position="177"/>
    </location>
</feature>
<keyword evidence="2" id="KW-1133">Transmembrane helix</keyword>
<feature type="transmembrane region" description="Helical" evidence="2">
    <location>
        <begin position="27"/>
        <end position="50"/>
    </location>
</feature>
<accession>A0A7R9BEF3</accession>
<organism evidence="3">
    <name type="scientific">Notodromas monacha</name>
    <dbReference type="NCBI Taxonomy" id="399045"/>
    <lineage>
        <taxon>Eukaryota</taxon>
        <taxon>Metazoa</taxon>
        <taxon>Ecdysozoa</taxon>
        <taxon>Arthropoda</taxon>
        <taxon>Crustacea</taxon>
        <taxon>Oligostraca</taxon>
        <taxon>Ostracoda</taxon>
        <taxon>Podocopa</taxon>
        <taxon>Podocopida</taxon>
        <taxon>Cypridocopina</taxon>
        <taxon>Cypridoidea</taxon>
        <taxon>Cyprididae</taxon>
        <taxon>Notodromas</taxon>
    </lineage>
</organism>
<dbReference type="EMBL" id="CAJPEX010000157">
    <property type="protein sequence ID" value="CAG0913815.1"/>
    <property type="molecule type" value="Genomic_DNA"/>
</dbReference>
<feature type="compositionally biased region" description="Basic and acidic residues" evidence="1">
    <location>
        <begin position="128"/>
        <end position="144"/>
    </location>
</feature>
<evidence type="ECO:0000256" key="2">
    <source>
        <dbReference type="SAM" id="Phobius"/>
    </source>
</evidence>
<feature type="compositionally biased region" description="Acidic residues" evidence="1">
    <location>
        <begin position="154"/>
        <end position="163"/>
    </location>
</feature>
<keyword evidence="4" id="KW-1185">Reference proteome</keyword>
<evidence type="ECO:0000313" key="4">
    <source>
        <dbReference type="Proteomes" id="UP000678499"/>
    </source>
</evidence>
<reference evidence="3" key="1">
    <citation type="submission" date="2020-11" db="EMBL/GenBank/DDBJ databases">
        <authorList>
            <person name="Tran Van P."/>
        </authorList>
    </citation>
    <scope>NUCLEOTIDE SEQUENCE</scope>
</reference>
<evidence type="ECO:0000256" key="1">
    <source>
        <dbReference type="SAM" id="MobiDB-lite"/>
    </source>
</evidence>
<protein>
    <submittedName>
        <fullName evidence="3">Uncharacterized protein</fullName>
    </submittedName>
</protein>
<feature type="compositionally biased region" description="Basic and acidic residues" evidence="1">
    <location>
        <begin position="164"/>
        <end position="177"/>
    </location>
</feature>
<keyword evidence="2" id="KW-0812">Transmembrane</keyword>
<name>A0A7R9BEF3_9CRUS</name>